<evidence type="ECO:0000256" key="1">
    <source>
        <dbReference type="SAM" id="SignalP"/>
    </source>
</evidence>
<feature type="chain" id="PRO_5008705512" description="DUF2690 domain-containing protein" evidence="1">
    <location>
        <begin position="35"/>
        <end position="167"/>
    </location>
</feature>
<name>A0A1C4V5E1_9ACTN</name>
<organism evidence="2 3">
    <name type="scientific">Micromonospora haikouensis</name>
    <dbReference type="NCBI Taxonomy" id="686309"/>
    <lineage>
        <taxon>Bacteria</taxon>
        <taxon>Bacillati</taxon>
        <taxon>Actinomycetota</taxon>
        <taxon>Actinomycetes</taxon>
        <taxon>Micromonosporales</taxon>
        <taxon>Micromonosporaceae</taxon>
        <taxon>Micromonospora</taxon>
    </lineage>
</organism>
<proteinExistence type="predicted"/>
<dbReference type="AlphaFoldDB" id="A0A1C4V5E1"/>
<keyword evidence="1" id="KW-0732">Signal</keyword>
<evidence type="ECO:0008006" key="4">
    <source>
        <dbReference type="Google" id="ProtNLM"/>
    </source>
</evidence>
<accession>A0A1C4V5E1</accession>
<evidence type="ECO:0000313" key="3">
    <source>
        <dbReference type="Proteomes" id="UP000199375"/>
    </source>
</evidence>
<feature type="signal peptide" evidence="1">
    <location>
        <begin position="1"/>
        <end position="34"/>
    </location>
</feature>
<protein>
    <recommendedName>
        <fullName evidence="4">DUF2690 domain-containing protein</fullName>
    </recommendedName>
</protein>
<dbReference type="RefSeq" id="WP_091277550.1">
    <property type="nucleotide sequence ID" value="NZ_CBDREH010000060.1"/>
</dbReference>
<gene>
    <name evidence="2" type="ORF">GA0070558_1073</name>
</gene>
<dbReference type="Proteomes" id="UP000199375">
    <property type="component" value="Unassembled WGS sequence"/>
</dbReference>
<reference evidence="2 3" key="1">
    <citation type="submission" date="2016-06" db="EMBL/GenBank/DDBJ databases">
        <authorList>
            <person name="Kjaerup R.B."/>
            <person name="Dalgaard T.S."/>
            <person name="Juul-Madsen H.R."/>
        </authorList>
    </citation>
    <scope>NUCLEOTIDE SEQUENCE [LARGE SCALE GENOMIC DNA]</scope>
    <source>
        <strain evidence="2 3">DSM 45626</strain>
    </source>
</reference>
<evidence type="ECO:0000313" key="2">
    <source>
        <dbReference type="EMBL" id="SCE79230.1"/>
    </source>
</evidence>
<sequence>MRTVTGSRKAPRRIAAVLVTATALLLSAATAAHAGSASGGSNYYDGKNPATTKDSSGVYCNVNASQIATRPITDRSTGQQVATLQIFYSWSCQSNWIRVTGNPYGGNTTKNIFSSLGGWNSESDSGYGSSYSMMVYAPGTTQINGEVTLWSPGINEYNWKARGTFAL</sequence>
<dbReference type="EMBL" id="FMCW01000007">
    <property type="protein sequence ID" value="SCE79230.1"/>
    <property type="molecule type" value="Genomic_DNA"/>
</dbReference>